<dbReference type="GO" id="GO:0004222">
    <property type="term" value="F:metalloendopeptidase activity"/>
    <property type="evidence" value="ECO:0007669"/>
    <property type="project" value="UniProtKB-UniRule"/>
</dbReference>
<dbReference type="EC" id="3.4.24.-" evidence="3"/>
<comment type="cofactor">
    <cofactor evidence="2 3">
        <name>Zn(2+)</name>
        <dbReference type="ChEBI" id="CHEBI:29105"/>
    </cofactor>
    <text evidence="2 3">Binds 1 zinc ion per subunit.</text>
</comment>
<dbReference type="Proteomes" id="UP001196413">
    <property type="component" value="Unassembled WGS sequence"/>
</dbReference>
<evidence type="ECO:0000313" key="7">
    <source>
        <dbReference type="Proteomes" id="UP001196413"/>
    </source>
</evidence>
<dbReference type="PANTHER" id="PTHR10127:SF793">
    <property type="entry name" value="ZINC METALLOPROTEINASE NAS-31"/>
    <property type="match status" value="1"/>
</dbReference>
<comment type="caution">
    <text evidence="2">Lacks conserved residue(s) required for the propagation of feature annotation.</text>
</comment>
<keyword evidence="2 3" id="KW-0645">Protease</keyword>
<dbReference type="EMBL" id="JAHQIW010007123">
    <property type="protein sequence ID" value="KAJ1372299.1"/>
    <property type="molecule type" value="Genomic_DNA"/>
</dbReference>
<evidence type="ECO:0000259" key="5">
    <source>
        <dbReference type="PROSITE" id="PS51864"/>
    </source>
</evidence>
<dbReference type="InterPro" id="IPR001506">
    <property type="entry name" value="Peptidase_M12A"/>
</dbReference>
<keyword evidence="2 3" id="KW-0378">Hydrolase</keyword>
<dbReference type="InterPro" id="IPR006026">
    <property type="entry name" value="Peptidase_Metallo"/>
</dbReference>
<dbReference type="SUPFAM" id="SSF55486">
    <property type="entry name" value="Metalloproteases ('zincins'), catalytic domain"/>
    <property type="match status" value="1"/>
</dbReference>
<dbReference type="Gene3D" id="3.40.390.10">
    <property type="entry name" value="Collagenase (Catalytic Domain)"/>
    <property type="match status" value="1"/>
</dbReference>
<accession>A0AAD5RCJ6</accession>
<protein>
    <recommendedName>
        <fullName evidence="3">Metalloendopeptidase</fullName>
        <ecNumber evidence="3">3.4.24.-</ecNumber>
    </recommendedName>
</protein>
<organism evidence="6 7">
    <name type="scientific">Parelaphostrongylus tenuis</name>
    <name type="common">Meningeal worm</name>
    <dbReference type="NCBI Taxonomy" id="148309"/>
    <lineage>
        <taxon>Eukaryota</taxon>
        <taxon>Metazoa</taxon>
        <taxon>Ecdysozoa</taxon>
        <taxon>Nematoda</taxon>
        <taxon>Chromadorea</taxon>
        <taxon>Rhabditida</taxon>
        <taxon>Rhabditina</taxon>
        <taxon>Rhabditomorpha</taxon>
        <taxon>Strongyloidea</taxon>
        <taxon>Metastrongylidae</taxon>
        <taxon>Parelaphostrongylus</taxon>
    </lineage>
</organism>
<keyword evidence="7" id="KW-1185">Reference proteome</keyword>
<dbReference type="PANTHER" id="PTHR10127">
    <property type="entry name" value="DISCOIDIN, CUB, EGF, LAMININ , AND ZINC METALLOPROTEASE DOMAIN CONTAINING"/>
    <property type="match status" value="1"/>
</dbReference>
<dbReference type="PROSITE" id="PS51864">
    <property type="entry name" value="ASTACIN"/>
    <property type="match status" value="1"/>
</dbReference>
<evidence type="ECO:0000256" key="3">
    <source>
        <dbReference type="RuleBase" id="RU361183"/>
    </source>
</evidence>
<dbReference type="GO" id="GO:0006508">
    <property type="term" value="P:proteolysis"/>
    <property type="evidence" value="ECO:0007669"/>
    <property type="project" value="UniProtKB-KW"/>
</dbReference>
<feature type="domain" description="Peptidase M12A" evidence="5">
    <location>
        <begin position="1"/>
        <end position="166"/>
    </location>
</feature>
<keyword evidence="1" id="KW-1015">Disulfide bond</keyword>
<feature type="region of interest" description="Disordered" evidence="4">
    <location>
        <begin position="1"/>
        <end position="21"/>
    </location>
</feature>
<keyword evidence="2 3" id="KW-0862">Zinc</keyword>
<proteinExistence type="predicted"/>
<evidence type="ECO:0000256" key="4">
    <source>
        <dbReference type="SAM" id="MobiDB-lite"/>
    </source>
</evidence>
<feature type="binding site" evidence="2">
    <location>
        <position position="103"/>
    </location>
    <ligand>
        <name>Zn(2+)</name>
        <dbReference type="ChEBI" id="CHEBI:29105"/>
        <note>catalytic</note>
    </ligand>
</feature>
<feature type="binding site" evidence="2">
    <location>
        <position position="93"/>
    </location>
    <ligand>
        <name>Zn(2+)</name>
        <dbReference type="ChEBI" id="CHEBI:29105"/>
        <note>catalytic</note>
    </ligand>
</feature>
<dbReference type="GO" id="GO:0008270">
    <property type="term" value="F:zinc ion binding"/>
    <property type="evidence" value="ECO:0007669"/>
    <property type="project" value="UniProtKB-UniRule"/>
</dbReference>
<dbReference type="AlphaFoldDB" id="A0AAD5RCJ6"/>
<dbReference type="InterPro" id="IPR024079">
    <property type="entry name" value="MetalloPept_cat_dom_sf"/>
</dbReference>
<evidence type="ECO:0000313" key="6">
    <source>
        <dbReference type="EMBL" id="KAJ1372299.1"/>
    </source>
</evidence>
<sequence length="166" mass="18226">MCTIHSTPTRSKDIESSPTDPPLISAQGAKRVFKKAIEIWQNDTCIDFYEHDYGRDRIVVINGSGCYSSVGKVGGLQYLSLAPKCVMVGIAVHEIGHALGLFHTHARHDRDDFIILNAQNFKTNALALQRYVGMVASLIQGTAPNVSVPNGYGGDLCIERVRRLNN</sequence>
<dbReference type="Pfam" id="PF01400">
    <property type="entry name" value="Astacin"/>
    <property type="match status" value="1"/>
</dbReference>
<feature type="active site" evidence="2">
    <location>
        <position position="94"/>
    </location>
</feature>
<keyword evidence="2 3" id="KW-0479">Metal-binding</keyword>
<reference evidence="6" key="1">
    <citation type="submission" date="2021-06" db="EMBL/GenBank/DDBJ databases">
        <title>Parelaphostrongylus tenuis whole genome reference sequence.</title>
        <authorList>
            <person name="Garwood T.J."/>
            <person name="Larsen P.A."/>
            <person name="Fountain-Jones N.M."/>
            <person name="Garbe J.R."/>
            <person name="Macchietto M.G."/>
            <person name="Kania S.A."/>
            <person name="Gerhold R.W."/>
            <person name="Richards J.E."/>
            <person name="Wolf T.M."/>
        </authorList>
    </citation>
    <scope>NUCLEOTIDE SEQUENCE</scope>
    <source>
        <strain evidence="6">MNPRO001-30</strain>
        <tissue evidence="6">Meninges</tissue>
    </source>
</reference>
<dbReference type="PRINTS" id="PR00480">
    <property type="entry name" value="ASTACIN"/>
</dbReference>
<dbReference type="SMART" id="SM00235">
    <property type="entry name" value="ZnMc"/>
    <property type="match status" value="1"/>
</dbReference>
<comment type="caution">
    <text evidence="6">The sequence shown here is derived from an EMBL/GenBank/DDBJ whole genome shotgun (WGS) entry which is preliminary data.</text>
</comment>
<keyword evidence="2 3" id="KW-0482">Metalloprotease</keyword>
<evidence type="ECO:0000256" key="2">
    <source>
        <dbReference type="PROSITE-ProRule" id="PRU01211"/>
    </source>
</evidence>
<name>A0AAD5RCJ6_PARTN</name>
<gene>
    <name evidence="6" type="primary">NAS-31_101</name>
    <name evidence="6" type="ORF">KIN20_034420</name>
</gene>
<evidence type="ECO:0000256" key="1">
    <source>
        <dbReference type="ARBA" id="ARBA00023157"/>
    </source>
</evidence>
<feature type="binding site" evidence="2">
    <location>
        <position position="97"/>
    </location>
    <ligand>
        <name>Zn(2+)</name>
        <dbReference type="ChEBI" id="CHEBI:29105"/>
        <note>catalytic</note>
    </ligand>
</feature>